<proteinExistence type="predicted"/>
<evidence type="ECO:0000313" key="3">
    <source>
        <dbReference type="Proteomes" id="UP001597307"/>
    </source>
</evidence>
<feature type="domain" description="Cryptochrome/DNA photolyase FAD-binding" evidence="1">
    <location>
        <begin position="331"/>
        <end position="428"/>
    </location>
</feature>
<keyword evidence="3" id="KW-1185">Reference proteome</keyword>
<dbReference type="SUPFAM" id="SSF48173">
    <property type="entry name" value="Cryptochrome/photolyase FAD-binding domain"/>
    <property type="match status" value="1"/>
</dbReference>
<dbReference type="InterPro" id="IPR005101">
    <property type="entry name" value="Cryptochr/Photolyase_FAD-bd"/>
</dbReference>
<sequence length="488" mass="56196">MHVQLVFPHQLFEEHLEAPEARRFILVEDDLFFRQYRFHQQKLVLHRASMRSFGQRLKDSGHAVDYLETSATESSQERLGALLGQLGATRCTYYDVVDDWLNQRLVTTLRNLNLPAEIETSPGFLLSSEDVSGYFRDNGWRMQTFYEWQRRRLGILVEPDGSPIGGRWSFDAENRKKLPKGKTLPDLPVFDRSDEVLGALEWVALEFPDNPGVAGGFNWPVTHQEAAAALEAFLNDRFADFGPYEDAISAPDSFLFHSALSSSLNLGLLSPLEVVDVTLDHAARHDTPIASVEGFIRQVIGWREYMRASYLLRGREMRTLNTLGFDRRLDDGWWTGKTGLEPVDVVITRVDATSYAHHIERLMVLGNAMALLRMHPDDVYEWFMAMFIDAYDWVMVPNVYAMSQFAAGSMITTKPYVSGSNYLKKMSNFPPGPWQDSWDSLYWQFVSDHREMFSRNPRSSMMVSLYDKFDDDKKTRLRNEAARWLRGK</sequence>
<dbReference type="Proteomes" id="UP001597307">
    <property type="component" value="Unassembled WGS sequence"/>
</dbReference>
<dbReference type="PANTHER" id="PTHR38657:SF1">
    <property type="entry name" value="SLR1343 PROTEIN"/>
    <property type="match status" value="1"/>
</dbReference>
<dbReference type="EMBL" id="JBHUGA010000006">
    <property type="protein sequence ID" value="MFD1845620.1"/>
    <property type="molecule type" value="Genomic_DNA"/>
</dbReference>
<comment type="caution">
    <text evidence="2">The sequence shown here is derived from an EMBL/GenBank/DDBJ whole genome shotgun (WGS) entry which is preliminary data.</text>
</comment>
<dbReference type="Gene3D" id="3.40.50.620">
    <property type="entry name" value="HUPs"/>
    <property type="match status" value="1"/>
</dbReference>
<dbReference type="Gene3D" id="1.25.40.80">
    <property type="match status" value="1"/>
</dbReference>
<dbReference type="InterPro" id="IPR036134">
    <property type="entry name" value="Crypto/Photolyase_FAD-like_sf"/>
</dbReference>
<protein>
    <submittedName>
        <fullName evidence="2">Cryptochrome/photolyase family protein</fullName>
    </submittedName>
</protein>
<dbReference type="Pfam" id="PF04244">
    <property type="entry name" value="DPRP"/>
    <property type="match status" value="1"/>
</dbReference>
<dbReference type="InterPro" id="IPR007357">
    <property type="entry name" value="PhrB-like"/>
</dbReference>
<gene>
    <name evidence="2" type="ORF">ACFSFX_03295</name>
</gene>
<reference evidence="3" key="1">
    <citation type="journal article" date="2019" name="Int. J. Syst. Evol. Microbiol.">
        <title>The Global Catalogue of Microorganisms (GCM) 10K type strain sequencing project: providing services to taxonomists for standard genome sequencing and annotation.</title>
        <authorList>
            <consortium name="The Broad Institute Genomics Platform"/>
            <consortium name="The Broad Institute Genome Sequencing Center for Infectious Disease"/>
            <person name="Wu L."/>
            <person name="Ma J."/>
        </authorList>
    </citation>
    <scope>NUCLEOTIDE SEQUENCE [LARGE SCALE GENOMIC DNA]</scope>
    <source>
        <strain evidence="3">JCM 11496</strain>
    </source>
</reference>
<evidence type="ECO:0000259" key="1">
    <source>
        <dbReference type="Pfam" id="PF03441"/>
    </source>
</evidence>
<dbReference type="Pfam" id="PF03441">
    <property type="entry name" value="FAD_binding_7"/>
    <property type="match status" value="1"/>
</dbReference>
<dbReference type="RefSeq" id="WP_343877877.1">
    <property type="nucleotide sequence ID" value="NZ_BAAAIJ010000007.1"/>
</dbReference>
<evidence type="ECO:0000313" key="2">
    <source>
        <dbReference type="EMBL" id="MFD1845620.1"/>
    </source>
</evidence>
<name>A0ABW4Q4Y9_9MICC</name>
<dbReference type="InterPro" id="IPR014729">
    <property type="entry name" value="Rossmann-like_a/b/a_fold"/>
</dbReference>
<dbReference type="InterPro" id="IPR052551">
    <property type="entry name" value="UV-DNA_repair_photolyase"/>
</dbReference>
<organism evidence="2 3">
    <name type="scientific">Arthrobacter flavus</name>
    <dbReference type="NCBI Taxonomy" id="95172"/>
    <lineage>
        <taxon>Bacteria</taxon>
        <taxon>Bacillati</taxon>
        <taxon>Actinomycetota</taxon>
        <taxon>Actinomycetes</taxon>
        <taxon>Micrococcales</taxon>
        <taxon>Micrococcaceae</taxon>
        <taxon>Arthrobacter</taxon>
    </lineage>
</organism>
<dbReference type="PANTHER" id="PTHR38657">
    <property type="entry name" value="SLR1343 PROTEIN"/>
    <property type="match status" value="1"/>
</dbReference>
<accession>A0ABW4Q4Y9</accession>
<dbReference type="Gene3D" id="1.10.579.10">
    <property type="entry name" value="DNA Cyclobutane Dipyrimidine Photolyase, subunit A, domain 3"/>
    <property type="match status" value="1"/>
</dbReference>
<dbReference type="Gene3D" id="1.10.10.1710">
    <property type="entry name" value="Deoxyribodipyrimidine photolyase-related"/>
    <property type="match status" value="1"/>
</dbReference>